<evidence type="ECO:0000256" key="1">
    <source>
        <dbReference type="SAM" id="MobiDB-lite"/>
    </source>
</evidence>
<feature type="region of interest" description="Disordered" evidence="1">
    <location>
        <begin position="75"/>
        <end position="135"/>
    </location>
</feature>
<feature type="compositionally biased region" description="Low complexity" evidence="1">
    <location>
        <begin position="82"/>
        <end position="94"/>
    </location>
</feature>
<evidence type="ECO:0008006" key="4">
    <source>
        <dbReference type="Google" id="ProtNLM"/>
    </source>
</evidence>
<dbReference type="GeneID" id="37271130"/>
<accession>A0A316Z007</accession>
<dbReference type="PANTHER" id="PTHR38703">
    <property type="entry name" value="CHROMOSOME 8, WHOLE GENOME SHOTGUN SEQUENCE"/>
    <property type="match status" value="1"/>
</dbReference>
<evidence type="ECO:0000313" key="2">
    <source>
        <dbReference type="EMBL" id="PWN94616.1"/>
    </source>
</evidence>
<evidence type="ECO:0000313" key="3">
    <source>
        <dbReference type="Proteomes" id="UP000245946"/>
    </source>
</evidence>
<dbReference type="PANTHER" id="PTHR38703:SF1">
    <property type="entry name" value="ALLERGEN"/>
    <property type="match status" value="1"/>
</dbReference>
<organism evidence="2 3">
    <name type="scientific">Tilletiopsis washingtonensis</name>
    <dbReference type="NCBI Taxonomy" id="58919"/>
    <lineage>
        <taxon>Eukaryota</taxon>
        <taxon>Fungi</taxon>
        <taxon>Dikarya</taxon>
        <taxon>Basidiomycota</taxon>
        <taxon>Ustilaginomycotina</taxon>
        <taxon>Exobasidiomycetes</taxon>
        <taxon>Entylomatales</taxon>
        <taxon>Entylomatales incertae sedis</taxon>
        <taxon>Tilletiopsis</taxon>
    </lineage>
</organism>
<proteinExistence type="predicted"/>
<sequence>MRWPMTSSWLHACLRQREGPLDITYIRRPLNASFFLLLIQLLSSHTHTHSQGTHYSSVRHTPPLLIMNGIKKVLSGKRHSTSSDTSASDVAHTSPTTSVDSHEAAPTKNTTETPRFPVAASKAETYGIQTGTGRSEVVQDVEGKMKHSKGHGVPEPDLSNGQVHQSVKHLGEQVQTHKHHHEIEEVERQRNVETHTHHVQVHHQPIRDEKHHAETQHERVLPTTKINEKHASTAEDAALLAKVANTHGHRDGAIIDGARTKEIVDKGVKTNHTVHHHVTNVVVPLVDEHEHSHSRTRVVVPTEEVRHTAPVVHEALVLPTQSRSDYLSSGGVLGAKTKDISSAGLLHGGAKCDRTVDGTAERLAKELGLASGPPTPQAVA</sequence>
<keyword evidence="3" id="KW-1185">Reference proteome</keyword>
<name>A0A316Z007_9BASI</name>
<reference evidence="2 3" key="1">
    <citation type="journal article" date="2018" name="Mol. Biol. Evol.">
        <title>Broad Genomic Sampling Reveals a Smut Pathogenic Ancestry of the Fungal Clade Ustilaginomycotina.</title>
        <authorList>
            <person name="Kijpornyongpan T."/>
            <person name="Mondo S.J."/>
            <person name="Barry K."/>
            <person name="Sandor L."/>
            <person name="Lee J."/>
            <person name="Lipzen A."/>
            <person name="Pangilinan J."/>
            <person name="LaButti K."/>
            <person name="Hainaut M."/>
            <person name="Henrissat B."/>
            <person name="Grigoriev I.V."/>
            <person name="Spatafora J.W."/>
            <person name="Aime M.C."/>
        </authorList>
    </citation>
    <scope>NUCLEOTIDE SEQUENCE [LARGE SCALE GENOMIC DNA]</scope>
    <source>
        <strain evidence="2 3">MCA 4186</strain>
    </source>
</reference>
<gene>
    <name evidence="2" type="ORF">FA09DRAFT_332744</name>
</gene>
<dbReference type="EMBL" id="KZ819310">
    <property type="protein sequence ID" value="PWN94616.1"/>
    <property type="molecule type" value="Genomic_DNA"/>
</dbReference>
<protein>
    <recommendedName>
        <fullName evidence="4">Allergen</fullName>
    </recommendedName>
</protein>
<dbReference type="Proteomes" id="UP000245946">
    <property type="component" value="Unassembled WGS sequence"/>
</dbReference>
<dbReference type="AlphaFoldDB" id="A0A316Z007"/>
<dbReference type="RefSeq" id="XP_025594895.1">
    <property type="nucleotide sequence ID" value="XM_025743586.1"/>
</dbReference>
<dbReference type="OrthoDB" id="2118965at2759"/>